<dbReference type="Proteomes" id="UP000001420">
    <property type="component" value="Chromosome"/>
</dbReference>
<evidence type="ECO:0000256" key="7">
    <source>
        <dbReference type="ARBA" id="ARBA00023014"/>
    </source>
</evidence>
<evidence type="ECO:0000256" key="2">
    <source>
        <dbReference type="ARBA" id="ARBA00022448"/>
    </source>
</evidence>
<feature type="domain" description="4Fe-4S ferredoxin-type" evidence="9">
    <location>
        <begin position="37"/>
        <end position="67"/>
    </location>
</feature>
<dbReference type="GO" id="GO:0009055">
    <property type="term" value="F:electron transfer activity"/>
    <property type="evidence" value="ECO:0007669"/>
    <property type="project" value="UniProtKB-UniRule"/>
</dbReference>
<dbReference type="PROSITE" id="PS51379">
    <property type="entry name" value="4FE4S_FER_2"/>
    <property type="match status" value="2"/>
</dbReference>
<proteinExistence type="predicted"/>
<dbReference type="InterPro" id="IPR000813">
    <property type="entry name" value="7Fe_ferredoxin"/>
</dbReference>
<sequence length="73" mass="7918">MPHSINSEVCEGISECVKACPVDCIKQASGTNKKGTTYYFIDFSTCIDCGVCLSVCPIKNAVVSEERPDLQQI</sequence>
<dbReference type="Pfam" id="PF12838">
    <property type="entry name" value="Fer4_7"/>
    <property type="match status" value="1"/>
</dbReference>
<dbReference type="GO" id="GO:0051539">
    <property type="term" value="F:4 iron, 4 sulfur cluster binding"/>
    <property type="evidence" value="ECO:0007669"/>
    <property type="project" value="UniProtKB-UniRule"/>
</dbReference>
<keyword evidence="11" id="KW-1185">Reference proteome</keyword>
<dbReference type="STRING" id="167539.Pro_0935"/>
<keyword evidence="2 8" id="KW-0813">Transport</keyword>
<evidence type="ECO:0000313" key="10">
    <source>
        <dbReference type="EMBL" id="AAP99979.1"/>
    </source>
</evidence>
<dbReference type="PROSITE" id="PS00198">
    <property type="entry name" value="4FE4S_FER_1"/>
    <property type="match status" value="1"/>
</dbReference>
<dbReference type="SUPFAM" id="SSF54862">
    <property type="entry name" value="4Fe-4S ferredoxins"/>
    <property type="match status" value="1"/>
</dbReference>
<dbReference type="EMBL" id="AE017126">
    <property type="protein sequence ID" value="AAP99979.1"/>
    <property type="molecule type" value="Genomic_DNA"/>
</dbReference>
<dbReference type="KEGG" id="pma:Pro_0935"/>
<dbReference type="eggNOG" id="COG1146">
    <property type="taxonomic scope" value="Bacteria"/>
</dbReference>
<evidence type="ECO:0000313" key="11">
    <source>
        <dbReference type="Proteomes" id="UP000001420"/>
    </source>
</evidence>
<keyword evidence="7 8" id="KW-0411">Iron-sulfur</keyword>
<evidence type="ECO:0000256" key="8">
    <source>
        <dbReference type="RuleBase" id="RU365098"/>
    </source>
</evidence>
<keyword evidence="3 8" id="KW-0004">4Fe-4S</keyword>
<evidence type="ECO:0000256" key="1">
    <source>
        <dbReference type="ARBA" id="ARBA00001966"/>
    </source>
</evidence>
<keyword evidence="4 8" id="KW-0479">Metal-binding</keyword>
<evidence type="ECO:0000259" key="9">
    <source>
        <dbReference type="PROSITE" id="PS51379"/>
    </source>
</evidence>
<dbReference type="HOGENOM" id="CLU_139698_0_1_3"/>
<organism evidence="10 11">
    <name type="scientific">Prochlorococcus marinus (strain SARG / CCMP1375 / SS120)</name>
    <dbReference type="NCBI Taxonomy" id="167539"/>
    <lineage>
        <taxon>Bacteria</taxon>
        <taxon>Bacillati</taxon>
        <taxon>Cyanobacteriota</taxon>
        <taxon>Cyanophyceae</taxon>
        <taxon>Synechococcales</taxon>
        <taxon>Prochlorococcaceae</taxon>
        <taxon>Prochlorococcus</taxon>
    </lineage>
</organism>
<dbReference type="PRINTS" id="PR00354">
    <property type="entry name" value="7FE8SFRDOXIN"/>
</dbReference>
<dbReference type="OrthoDB" id="9798098at2"/>
<accession>Q7VC07</accession>
<evidence type="ECO:0000256" key="3">
    <source>
        <dbReference type="ARBA" id="ARBA00022485"/>
    </source>
</evidence>
<dbReference type="PATRIC" id="fig|167539.5.peg.984"/>
<keyword evidence="5 8" id="KW-0249">Electron transport</keyword>
<keyword evidence="6 8" id="KW-0408">Iron</keyword>
<evidence type="ECO:0000256" key="6">
    <source>
        <dbReference type="ARBA" id="ARBA00023004"/>
    </source>
</evidence>
<comment type="cofactor">
    <cofactor evidence="1 8">
        <name>[4Fe-4S] cluster</name>
        <dbReference type="ChEBI" id="CHEBI:49883"/>
    </cofactor>
</comment>
<name>Q7VC07_PROMA</name>
<evidence type="ECO:0000256" key="5">
    <source>
        <dbReference type="ARBA" id="ARBA00022982"/>
    </source>
</evidence>
<dbReference type="Gene3D" id="3.30.70.20">
    <property type="match status" value="1"/>
</dbReference>
<comment type="function">
    <text evidence="8">Ferredoxins are iron-sulfur proteins that transfer electrons in a wide variety of metabolic reactions.</text>
</comment>
<evidence type="ECO:0000256" key="4">
    <source>
        <dbReference type="ARBA" id="ARBA00022723"/>
    </source>
</evidence>
<dbReference type="EnsemblBacteria" id="AAP99979">
    <property type="protein sequence ID" value="AAP99979"/>
    <property type="gene ID" value="Pro_0935"/>
</dbReference>
<gene>
    <name evidence="10" type="ordered locus">Pro_0935</name>
</gene>
<dbReference type="InterPro" id="IPR017896">
    <property type="entry name" value="4Fe4S_Fe-S-bd"/>
</dbReference>
<protein>
    <recommendedName>
        <fullName evidence="8">Ferredoxin</fullName>
    </recommendedName>
</protein>
<dbReference type="AlphaFoldDB" id="Q7VC07"/>
<feature type="domain" description="4Fe-4S ferredoxin-type" evidence="9">
    <location>
        <begin position="1"/>
        <end position="30"/>
    </location>
</feature>
<dbReference type="InterPro" id="IPR017900">
    <property type="entry name" value="4Fe4S_Fe_S_CS"/>
</dbReference>
<dbReference type="RefSeq" id="WP_011125087.1">
    <property type="nucleotide sequence ID" value="NC_005042.1"/>
</dbReference>
<dbReference type="GO" id="GO:0046872">
    <property type="term" value="F:metal ion binding"/>
    <property type="evidence" value="ECO:0007669"/>
    <property type="project" value="UniProtKB-UniRule"/>
</dbReference>
<reference evidence="10 11" key="1">
    <citation type="journal article" date="2003" name="Proc. Natl. Acad. Sci. U.S.A.">
        <title>Genome sequence of the cyanobacterium Prochlorococcus marinus SS120, a nearly minimal oxyphototrophic genome.</title>
        <authorList>
            <person name="Dufresne A."/>
            <person name="Salanoubat M."/>
            <person name="Partensky F."/>
            <person name="Artiguenave F."/>
            <person name="Axmann I.M."/>
            <person name="Barbe V."/>
            <person name="Duprat S."/>
            <person name="Galperin M.Y."/>
            <person name="Koonin E.V."/>
            <person name="Le Gall F."/>
            <person name="Makarova K.S."/>
            <person name="Ostrowski M."/>
            <person name="Oztas S."/>
            <person name="Robert C."/>
            <person name="Rogozin I.B."/>
            <person name="Scanlan D.J."/>
            <person name="Tandeau de Marsac N."/>
            <person name="Weissenbach J."/>
            <person name="Wincker P."/>
            <person name="Wolf Y.I."/>
            <person name="Hess W.R."/>
        </authorList>
    </citation>
    <scope>NUCLEOTIDE SEQUENCE [LARGE SCALE GENOMIC DNA]</scope>
    <source>
        <strain evidence="11">SARG / CCMP1375 / SS120</strain>
    </source>
</reference>